<reference evidence="7 8" key="1">
    <citation type="submission" date="2019-06" db="EMBL/GenBank/DDBJ databases">
        <title>Amycolatopsis alkalitolerans sp. nov., isolated from Gastrodia elata Blume.</title>
        <authorList>
            <person name="Narsing Rao M.P."/>
            <person name="Li W.J."/>
        </authorList>
    </citation>
    <scope>NUCLEOTIDE SEQUENCE [LARGE SCALE GENOMIC DNA]</scope>
    <source>
        <strain evidence="7 8">SYSUP0005</strain>
    </source>
</reference>
<dbReference type="GO" id="GO:0016020">
    <property type="term" value="C:membrane"/>
    <property type="evidence" value="ECO:0007669"/>
    <property type="project" value="UniProtKB-SubCell"/>
</dbReference>
<evidence type="ECO:0000313" key="8">
    <source>
        <dbReference type="Proteomes" id="UP000305546"/>
    </source>
</evidence>
<name>A0A5C4M8S0_9PSEU</name>
<dbReference type="InterPro" id="IPR007267">
    <property type="entry name" value="GtrA_DPMS_TM"/>
</dbReference>
<evidence type="ECO:0000313" key="7">
    <source>
        <dbReference type="EMBL" id="TNC28173.1"/>
    </source>
</evidence>
<evidence type="ECO:0000256" key="5">
    <source>
        <dbReference type="SAM" id="Phobius"/>
    </source>
</evidence>
<dbReference type="GO" id="GO:0000271">
    <property type="term" value="P:polysaccharide biosynthetic process"/>
    <property type="evidence" value="ECO:0007669"/>
    <property type="project" value="InterPro"/>
</dbReference>
<sequence>MATVLHDGGPRVLGRITRALASSVLATGVSQITLLALLGWGHASPALASTLAFLAGAVPNYLLSRRWAWGRRGRPRMVGETLPYVAVIAAGGLASVGLTTFTGWLIGPLALPHVWSVVVLDAAYLASYVVIFAVKFALLDRVVFRMWSRHQVESMTRA</sequence>
<comment type="subcellular location">
    <subcellularLocation>
        <location evidence="1">Membrane</location>
        <topology evidence="1">Multi-pass membrane protein</topology>
    </subcellularLocation>
</comment>
<evidence type="ECO:0000256" key="2">
    <source>
        <dbReference type="ARBA" id="ARBA00022692"/>
    </source>
</evidence>
<accession>A0A5C4M8S0</accession>
<feature type="transmembrane region" description="Helical" evidence="5">
    <location>
        <begin position="84"/>
        <end position="107"/>
    </location>
</feature>
<comment type="caution">
    <text evidence="7">The sequence shown here is derived from an EMBL/GenBank/DDBJ whole genome shotgun (WGS) entry which is preliminary data.</text>
</comment>
<feature type="transmembrane region" description="Helical" evidence="5">
    <location>
        <begin position="20"/>
        <end position="40"/>
    </location>
</feature>
<gene>
    <name evidence="7" type="ORF">FG385_07045</name>
</gene>
<feature type="transmembrane region" description="Helical" evidence="5">
    <location>
        <begin position="46"/>
        <end position="63"/>
    </location>
</feature>
<dbReference type="OrthoDB" id="5185562at2"/>
<dbReference type="EMBL" id="VDFW01000004">
    <property type="protein sequence ID" value="TNC28173.1"/>
    <property type="molecule type" value="Genomic_DNA"/>
</dbReference>
<dbReference type="Pfam" id="PF04138">
    <property type="entry name" value="GtrA_DPMS_TM"/>
    <property type="match status" value="1"/>
</dbReference>
<protein>
    <submittedName>
        <fullName evidence="7">GtrA family protein</fullName>
    </submittedName>
</protein>
<keyword evidence="4 5" id="KW-0472">Membrane</keyword>
<feature type="domain" description="GtrA/DPMS transmembrane" evidence="6">
    <location>
        <begin position="23"/>
        <end position="144"/>
    </location>
</feature>
<evidence type="ECO:0000256" key="4">
    <source>
        <dbReference type="ARBA" id="ARBA00023136"/>
    </source>
</evidence>
<dbReference type="AlphaFoldDB" id="A0A5C4M8S0"/>
<feature type="transmembrane region" description="Helical" evidence="5">
    <location>
        <begin position="113"/>
        <end position="139"/>
    </location>
</feature>
<dbReference type="Proteomes" id="UP000305546">
    <property type="component" value="Unassembled WGS sequence"/>
</dbReference>
<dbReference type="RefSeq" id="WP_139095790.1">
    <property type="nucleotide sequence ID" value="NZ_VDFW01000004.1"/>
</dbReference>
<evidence type="ECO:0000259" key="6">
    <source>
        <dbReference type="Pfam" id="PF04138"/>
    </source>
</evidence>
<evidence type="ECO:0000256" key="1">
    <source>
        <dbReference type="ARBA" id="ARBA00004141"/>
    </source>
</evidence>
<proteinExistence type="predicted"/>
<evidence type="ECO:0000256" key="3">
    <source>
        <dbReference type="ARBA" id="ARBA00022989"/>
    </source>
</evidence>
<keyword evidence="2 5" id="KW-0812">Transmembrane</keyword>
<keyword evidence="8" id="KW-1185">Reference proteome</keyword>
<keyword evidence="3 5" id="KW-1133">Transmembrane helix</keyword>
<organism evidence="7 8">
    <name type="scientific">Amycolatopsis alkalitolerans</name>
    <dbReference type="NCBI Taxonomy" id="2547244"/>
    <lineage>
        <taxon>Bacteria</taxon>
        <taxon>Bacillati</taxon>
        <taxon>Actinomycetota</taxon>
        <taxon>Actinomycetes</taxon>
        <taxon>Pseudonocardiales</taxon>
        <taxon>Pseudonocardiaceae</taxon>
        <taxon>Amycolatopsis</taxon>
    </lineage>
</organism>